<dbReference type="Pfam" id="PF00593">
    <property type="entry name" value="TonB_dep_Rec_b-barrel"/>
    <property type="match status" value="1"/>
</dbReference>
<keyword evidence="12" id="KW-0732">Signal</keyword>
<dbReference type="CDD" id="cd01347">
    <property type="entry name" value="ligand_gated_channel"/>
    <property type="match status" value="1"/>
</dbReference>
<evidence type="ECO:0000313" key="15">
    <source>
        <dbReference type="EMBL" id="MRW91354.1"/>
    </source>
</evidence>
<dbReference type="PANTHER" id="PTHR47234">
    <property type="match status" value="1"/>
</dbReference>
<evidence type="ECO:0000256" key="9">
    <source>
        <dbReference type="ARBA" id="ARBA00023237"/>
    </source>
</evidence>
<reference evidence="15 16" key="1">
    <citation type="submission" date="2019-11" db="EMBL/GenBank/DDBJ databases">
        <title>Novel species isolated from a subtropical stream in China.</title>
        <authorList>
            <person name="Lu H."/>
        </authorList>
    </citation>
    <scope>NUCLEOTIDE SEQUENCE [LARGE SCALE GENOMIC DNA]</scope>
    <source>
        <strain evidence="15 16">FT80W</strain>
    </source>
</reference>
<dbReference type="PROSITE" id="PS52016">
    <property type="entry name" value="TONB_DEPENDENT_REC_3"/>
    <property type="match status" value="1"/>
</dbReference>
<dbReference type="EMBL" id="WKJK01000007">
    <property type="protein sequence ID" value="MRW91354.1"/>
    <property type="molecule type" value="Genomic_DNA"/>
</dbReference>
<accession>A0A6I2L3D9</accession>
<dbReference type="InterPro" id="IPR039426">
    <property type="entry name" value="TonB-dep_rcpt-like"/>
</dbReference>
<dbReference type="InterPro" id="IPR037066">
    <property type="entry name" value="Plug_dom_sf"/>
</dbReference>
<evidence type="ECO:0000256" key="8">
    <source>
        <dbReference type="ARBA" id="ARBA00023170"/>
    </source>
</evidence>
<evidence type="ECO:0000256" key="12">
    <source>
        <dbReference type="SAM" id="SignalP"/>
    </source>
</evidence>
<evidence type="ECO:0000259" key="13">
    <source>
        <dbReference type="Pfam" id="PF00593"/>
    </source>
</evidence>
<dbReference type="Proteomes" id="UP000433309">
    <property type="component" value="Unassembled WGS sequence"/>
</dbReference>
<dbReference type="InterPro" id="IPR012910">
    <property type="entry name" value="Plug_dom"/>
</dbReference>
<keyword evidence="9 10" id="KW-0998">Cell outer membrane</keyword>
<keyword evidence="16" id="KW-1185">Reference proteome</keyword>
<organism evidence="15 16">
    <name type="scientific">Duganella guangzhouensis</name>
    <dbReference type="NCBI Taxonomy" id="2666084"/>
    <lineage>
        <taxon>Bacteria</taxon>
        <taxon>Pseudomonadati</taxon>
        <taxon>Pseudomonadota</taxon>
        <taxon>Betaproteobacteria</taxon>
        <taxon>Burkholderiales</taxon>
        <taxon>Oxalobacteraceae</taxon>
        <taxon>Telluria group</taxon>
        <taxon>Duganella</taxon>
    </lineage>
</organism>
<feature type="domain" description="TonB-dependent receptor-like beta-barrel" evidence="13">
    <location>
        <begin position="384"/>
        <end position="841"/>
    </location>
</feature>
<keyword evidence="7 10" id="KW-0472">Membrane</keyword>
<evidence type="ECO:0000256" key="1">
    <source>
        <dbReference type="ARBA" id="ARBA00004571"/>
    </source>
</evidence>
<comment type="subcellular location">
    <subcellularLocation>
        <location evidence="1 10">Cell outer membrane</location>
        <topology evidence="1 10">Multi-pass membrane protein</topology>
    </subcellularLocation>
</comment>
<feature type="domain" description="TonB-dependent receptor plug" evidence="14">
    <location>
        <begin position="51"/>
        <end position="163"/>
    </location>
</feature>
<evidence type="ECO:0000256" key="5">
    <source>
        <dbReference type="ARBA" id="ARBA00022692"/>
    </source>
</evidence>
<keyword evidence="5 10" id="KW-0812">Transmembrane</keyword>
<evidence type="ECO:0000256" key="7">
    <source>
        <dbReference type="ARBA" id="ARBA00023136"/>
    </source>
</evidence>
<dbReference type="Pfam" id="PF07715">
    <property type="entry name" value="Plug"/>
    <property type="match status" value="1"/>
</dbReference>
<evidence type="ECO:0000256" key="3">
    <source>
        <dbReference type="ARBA" id="ARBA00022448"/>
    </source>
</evidence>
<keyword evidence="3 10" id="KW-0813">Transport</keyword>
<keyword evidence="4 10" id="KW-1134">Transmembrane beta strand</keyword>
<dbReference type="RefSeq" id="WP_154377660.1">
    <property type="nucleotide sequence ID" value="NZ_WKJK01000007.1"/>
</dbReference>
<protein>
    <submittedName>
        <fullName evidence="15">TonB-dependent receptor</fullName>
    </submittedName>
</protein>
<dbReference type="Gene3D" id="2.170.130.10">
    <property type="entry name" value="TonB-dependent receptor, plug domain"/>
    <property type="match status" value="1"/>
</dbReference>
<sequence>MMIERALTRSLRLMFAGSLAVGMHAAVAQTDDAPIQRVEVTGSSIKRLATETALPITTIKASDFEKQGLTTAAEVMNTLSMNQSSTGSSQSVGSGTGGIATADLRGLGSNKTLVLLNGRRLANHPFNGSSVDLNIIPVSALERVEVLRDGASAIYGTDAIGGVINFITKRSVTGGTVSVERYQPQASGAGAESRMNLSGGYGDLDKDGWNVFGVFDFHKQTALDAASRDFSSTSVRADKGINNSSGTSQPANFYSDNGITGNPYYASGCVGKGLITNSANGTCRTNTVAYIQDIPKTQQESFLGKATYKLSEDNIATLEYLHSRSTNASSIAPSPLTGITMTSASPYYPGGSAGVPAVAGLTGEDLTLNWRTVAAGKRQGYDTSISDRLVLASEGLVAGWDYNVGLTYSINKASSAFVDGYTNDSLIKAGVLSGILNPFGEQSAAGQAYIDAAKLKGEYLAAKMTSIGVDGKVSREIYQLPAGGVGFAVGTEFRHDKATYDVNTALASQASSSGYADAQDQEGQRNIAALYSEISVPLTKSLELSGAARYDHYSDVGGTFNPKVGLRWEASKQVLFRTSYNTGFRAPTLYDLHGPATKTYTSNAYDDPVLCAGGTAVSGANPNTVCNTQQYIRSGGNPNLKPEKSKTFALGVVFEPVNSVSVSFDYFNIKIKDSIGTVAESTIFDNYEKYKSYFVYSADGKTLEYVNAVLDNLGEVKTSGIDTSLRWKLPRSSFGDFGFSFDGTWVHSYKYQNETGGEFVENVGVYGDNGPVFRWKHNATLNWKKGVWSASFSNKFLSGYEDENDVAAAYYHKVRAYSTYSTSASYTGIKNVDLTVGIKNLFDSAPPYTNQGTTFQSGYDPRYTDPLGRTFFVKATYKF</sequence>
<evidence type="ECO:0000256" key="2">
    <source>
        <dbReference type="ARBA" id="ARBA00009810"/>
    </source>
</evidence>
<comment type="caution">
    <text evidence="15">The sequence shown here is derived from an EMBL/GenBank/DDBJ whole genome shotgun (WGS) entry which is preliminary data.</text>
</comment>
<evidence type="ECO:0000256" key="4">
    <source>
        <dbReference type="ARBA" id="ARBA00022452"/>
    </source>
</evidence>
<keyword evidence="8 15" id="KW-0675">Receptor</keyword>
<evidence type="ECO:0000256" key="10">
    <source>
        <dbReference type="PROSITE-ProRule" id="PRU01360"/>
    </source>
</evidence>
<name>A0A6I2L3D9_9BURK</name>
<feature type="signal peptide" evidence="12">
    <location>
        <begin position="1"/>
        <end position="25"/>
    </location>
</feature>
<dbReference type="InterPro" id="IPR000531">
    <property type="entry name" value="Beta-barrel_TonB"/>
</dbReference>
<dbReference type="InterPro" id="IPR036942">
    <property type="entry name" value="Beta-barrel_TonB_sf"/>
</dbReference>
<keyword evidence="6 11" id="KW-0798">TonB box</keyword>
<dbReference type="AlphaFoldDB" id="A0A6I2L3D9"/>
<gene>
    <name evidence="15" type="ORF">GJ699_15285</name>
</gene>
<proteinExistence type="inferred from homology"/>
<comment type="similarity">
    <text evidence="2 10 11">Belongs to the TonB-dependent receptor family.</text>
</comment>
<dbReference type="GO" id="GO:0009279">
    <property type="term" value="C:cell outer membrane"/>
    <property type="evidence" value="ECO:0007669"/>
    <property type="project" value="UniProtKB-SubCell"/>
</dbReference>
<dbReference type="SUPFAM" id="SSF56935">
    <property type="entry name" value="Porins"/>
    <property type="match status" value="1"/>
</dbReference>
<dbReference type="Gene3D" id="2.40.170.20">
    <property type="entry name" value="TonB-dependent receptor, beta-barrel domain"/>
    <property type="match status" value="1"/>
</dbReference>
<dbReference type="PANTHER" id="PTHR47234:SF2">
    <property type="entry name" value="TONB-DEPENDENT RECEPTOR"/>
    <property type="match status" value="1"/>
</dbReference>
<feature type="chain" id="PRO_5026339059" evidence="12">
    <location>
        <begin position="26"/>
        <end position="879"/>
    </location>
</feature>
<evidence type="ECO:0000259" key="14">
    <source>
        <dbReference type="Pfam" id="PF07715"/>
    </source>
</evidence>
<evidence type="ECO:0000256" key="11">
    <source>
        <dbReference type="RuleBase" id="RU003357"/>
    </source>
</evidence>
<evidence type="ECO:0000256" key="6">
    <source>
        <dbReference type="ARBA" id="ARBA00023077"/>
    </source>
</evidence>
<evidence type="ECO:0000313" key="16">
    <source>
        <dbReference type="Proteomes" id="UP000433309"/>
    </source>
</evidence>